<evidence type="ECO:0000256" key="1">
    <source>
        <dbReference type="SAM" id="MobiDB-lite"/>
    </source>
</evidence>
<protein>
    <recommendedName>
        <fullName evidence="4">DUF2380 domain-containing protein</fullName>
    </recommendedName>
</protein>
<evidence type="ECO:0008006" key="4">
    <source>
        <dbReference type="Google" id="ProtNLM"/>
    </source>
</evidence>
<dbReference type="InterPro" id="IPR011755">
    <property type="entry name" value="CHP02269_MYXXA"/>
</dbReference>
<dbReference type="Pfam" id="PF09533">
    <property type="entry name" value="DUF2380"/>
    <property type="match status" value="1"/>
</dbReference>
<reference evidence="2 3" key="1">
    <citation type="submission" date="2017-06" db="EMBL/GenBank/DDBJ databases">
        <authorList>
            <person name="Kim H.J."/>
            <person name="Triplett B.A."/>
        </authorList>
    </citation>
    <scope>NUCLEOTIDE SEQUENCE [LARGE SCALE GENOMIC DNA]</scope>
    <source>
        <strain evidence="2 3">DSM 14713</strain>
    </source>
</reference>
<gene>
    <name evidence="2" type="ORF">MEBOL_002179</name>
</gene>
<evidence type="ECO:0000313" key="2">
    <source>
        <dbReference type="EMBL" id="ATB28730.1"/>
    </source>
</evidence>
<name>A0A250IBZ0_9BACT</name>
<feature type="region of interest" description="Disordered" evidence="1">
    <location>
        <begin position="35"/>
        <end position="90"/>
    </location>
</feature>
<sequence length="509" mass="55181">MRADLPRARWSGLLLAMALLSTGCVSLTPPSGRGMSLRYTPREPVPPVSAAGPGVESPHALPAPPGPETPQRMHQRRASREEVTTVAPDSARRGAWQRALAAQLAFRSAVLDVSGSTRRISDELSRLRTSGRGIADGNGVFLRYADYGATQLRWIDAQLAAATRLANAASEVEDSDMQLALLRLTGPRLEAAMMGALLLAVWLDLIHLADAVLTQHLYSEERMFADMWRWQEMLEPAMTALSSLEAGQVEAAAQDVPVLVGHLTGELAATLETMRKGAENVAKVLVLKEAIEALSLLSALRFSLPSVPPSAPALLGIGLSVGGDGPMMGTRMVVSAEWVEMMRQLVRAGVLSPPVVSAAIRIQAGQVMLAQAHGELPRGVREALGDGPEVGAMRETGKAGAGMAEPPRHHVLPKEFREWFEKRGFTGEMDIDQFCVKLEQAHHEAIHGGGDWKLGRAWPGEWNQIIMEVLGRAESRAGRMLTRNEILKIVAGRMEAYYIPMNFIPWRGP</sequence>
<dbReference type="OrthoDB" id="5523588at2"/>
<proteinExistence type="predicted"/>
<evidence type="ECO:0000313" key="3">
    <source>
        <dbReference type="Proteomes" id="UP000217289"/>
    </source>
</evidence>
<dbReference type="Proteomes" id="UP000217289">
    <property type="component" value="Chromosome"/>
</dbReference>
<keyword evidence="3" id="KW-1185">Reference proteome</keyword>
<dbReference type="AlphaFoldDB" id="A0A250IBZ0"/>
<dbReference type="PROSITE" id="PS51257">
    <property type="entry name" value="PROKAR_LIPOPROTEIN"/>
    <property type="match status" value="1"/>
</dbReference>
<dbReference type="EMBL" id="CP022163">
    <property type="protein sequence ID" value="ATB28730.1"/>
    <property type="molecule type" value="Genomic_DNA"/>
</dbReference>
<accession>A0A250IBZ0</accession>
<organism evidence="2 3">
    <name type="scientific">Melittangium boletus DSM 14713</name>
    <dbReference type="NCBI Taxonomy" id="1294270"/>
    <lineage>
        <taxon>Bacteria</taxon>
        <taxon>Pseudomonadati</taxon>
        <taxon>Myxococcota</taxon>
        <taxon>Myxococcia</taxon>
        <taxon>Myxococcales</taxon>
        <taxon>Cystobacterineae</taxon>
        <taxon>Archangiaceae</taxon>
        <taxon>Melittangium</taxon>
    </lineage>
</organism>
<dbReference type="KEGG" id="mbd:MEBOL_002179"/>
<dbReference type="RefSeq" id="WP_095977385.1">
    <property type="nucleotide sequence ID" value="NZ_CP022163.1"/>
</dbReference>